<gene>
    <name evidence="1" type="ORF">HZH66_005437</name>
</gene>
<comment type="caution">
    <text evidence="1">The sequence shown here is derived from an EMBL/GenBank/DDBJ whole genome shotgun (WGS) entry which is preliminary data.</text>
</comment>
<evidence type="ECO:0000313" key="2">
    <source>
        <dbReference type="Proteomes" id="UP000614350"/>
    </source>
</evidence>
<proteinExistence type="predicted"/>
<dbReference type="Proteomes" id="UP000614350">
    <property type="component" value="Unassembled WGS sequence"/>
</dbReference>
<reference evidence="1" key="1">
    <citation type="journal article" date="2020" name="G3 (Bethesda)">
        <title>High-Quality Assemblies for Three Invasive Social Wasps from the &lt;i&gt;Vespula&lt;/i&gt; Genus.</title>
        <authorList>
            <person name="Harrop T.W.R."/>
            <person name="Guhlin J."/>
            <person name="McLaughlin G.M."/>
            <person name="Permina E."/>
            <person name="Stockwell P."/>
            <person name="Gilligan J."/>
            <person name="Le Lec M.F."/>
            <person name="Gruber M.A.M."/>
            <person name="Quinn O."/>
            <person name="Lovegrove M."/>
            <person name="Duncan E.J."/>
            <person name="Remnant E.J."/>
            <person name="Van Eeckhoven J."/>
            <person name="Graham B."/>
            <person name="Knapp R.A."/>
            <person name="Langford K.W."/>
            <person name="Kronenberg Z."/>
            <person name="Press M.O."/>
            <person name="Eacker S.M."/>
            <person name="Wilson-Rankin E.E."/>
            <person name="Purcell J."/>
            <person name="Lester P.J."/>
            <person name="Dearden P.K."/>
        </authorList>
    </citation>
    <scope>NUCLEOTIDE SEQUENCE</scope>
    <source>
        <strain evidence="1">Marl-1</strain>
    </source>
</reference>
<protein>
    <submittedName>
        <fullName evidence="1">Uncharacterized protein</fullName>
    </submittedName>
</protein>
<organism evidence="1 2">
    <name type="scientific">Vespula vulgaris</name>
    <name type="common">Yellow jacket</name>
    <name type="synonym">Wasp</name>
    <dbReference type="NCBI Taxonomy" id="7454"/>
    <lineage>
        <taxon>Eukaryota</taxon>
        <taxon>Metazoa</taxon>
        <taxon>Ecdysozoa</taxon>
        <taxon>Arthropoda</taxon>
        <taxon>Hexapoda</taxon>
        <taxon>Insecta</taxon>
        <taxon>Pterygota</taxon>
        <taxon>Neoptera</taxon>
        <taxon>Endopterygota</taxon>
        <taxon>Hymenoptera</taxon>
        <taxon>Apocrita</taxon>
        <taxon>Aculeata</taxon>
        <taxon>Vespoidea</taxon>
        <taxon>Vespidae</taxon>
        <taxon>Vespinae</taxon>
        <taxon>Vespula</taxon>
    </lineage>
</organism>
<accession>A0A834K4U3</accession>
<sequence>MMETQNYWKDNSAHSMQVKYESLNGRSCKDEIYRVGVGAGYCKGNLNFATVSEEDEVYNKKKVSRMDRWIPTIACTPSSIRRMPGEFIFSQLEFNAEQFHAKVSLFKCNSDETSMDLAENEAVFVVVRSLTYSHMSNLSKRFRLASSKVNSQTRIRLSDEWIALEEHLWPRNERK</sequence>
<evidence type="ECO:0000313" key="1">
    <source>
        <dbReference type="EMBL" id="KAF7400253.1"/>
    </source>
</evidence>
<keyword evidence="2" id="KW-1185">Reference proteome</keyword>
<name>A0A834K4U3_VESVU</name>
<dbReference type="AlphaFoldDB" id="A0A834K4U3"/>
<dbReference type="EMBL" id="JACSEA010000005">
    <property type="protein sequence ID" value="KAF7400253.1"/>
    <property type="molecule type" value="Genomic_DNA"/>
</dbReference>